<dbReference type="PANTHER" id="PTHR43806">
    <property type="entry name" value="PEPTIDASE S8"/>
    <property type="match status" value="1"/>
</dbReference>
<dbReference type="InterPro" id="IPR050131">
    <property type="entry name" value="Peptidase_S8_subtilisin-like"/>
</dbReference>
<dbReference type="Pfam" id="PF02225">
    <property type="entry name" value="PA"/>
    <property type="match status" value="1"/>
</dbReference>
<evidence type="ECO:0000256" key="6">
    <source>
        <dbReference type="ARBA" id="ARBA00022801"/>
    </source>
</evidence>
<keyword evidence="7 9" id="KW-0720">Serine protease</keyword>
<evidence type="ECO:0000256" key="9">
    <source>
        <dbReference type="PROSITE-ProRule" id="PRU01240"/>
    </source>
</evidence>
<feature type="chain" id="PRO_5015435157" evidence="11">
    <location>
        <begin position="26"/>
        <end position="724"/>
    </location>
</feature>
<dbReference type="PRINTS" id="PR00723">
    <property type="entry name" value="SUBTILISIN"/>
</dbReference>
<accession>A0A2S7N1Z5</accession>
<feature type="active site" description="Charge relay system" evidence="8 9">
    <location>
        <position position="462"/>
    </location>
</feature>
<evidence type="ECO:0000259" key="12">
    <source>
        <dbReference type="Pfam" id="PF00082"/>
    </source>
</evidence>
<name>A0A2S7N1Z5_9BACI</name>
<dbReference type="SUPFAM" id="SSF52743">
    <property type="entry name" value="Subtilisin-like"/>
    <property type="match status" value="1"/>
</dbReference>
<comment type="similarity">
    <text evidence="1 9 10">Belongs to the peptidase S8 family.</text>
</comment>
<dbReference type="GO" id="GO:0006508">
    <property type="term" value="P:proteolysis"/>
    <property type="evidence" value="ECO:0007669"/>
    <property type="project" value="UniProtKB-KW"/>
</dbReference>
<dbReference type="InterPro" id="IPR023827">
    <property type="entry name" value="Peptidase_S8_Asp-AS"/>
</dbReference>
<evidence type="ECO:0000256" key="2">
    <source>
        <dbReference type="ARBA" id="ARBA00022512"/>
    </source>
</evidence>
<keyword evidence="6 9" id="KW-0378">Hydrolase</keyword>
<dbReference type="CDD" id="cd07474">
    <property type="entry name" value="Peptidases_S8_subtilisin_Vpr-like"/>
    <property type="match status" value="1"/>
</dbReference>
<evidence type="ECO:0000256" key="5">
    <source>
        <dbReference type="ARBA" id="ARBA00022729"/>
    </source>
</evidence>
<dbReference type="CDD" id="cd02133">
    <property type="entry name" value="PA_C5a_like"/>
    <property type="match status" value="1"/>
</dbReference>
<dbReference type="InterPro" id="IPR022398">
    <property type="entry name" value="Peptidase_S8_His-AS"/>
</dbReference>
<keyword evidence="2" id="KW-0134">Cell wall</keyword>
<evidence type="ECO:0000256" key="1">
    <source>
        <dbReference type="ARBA" id="ARBA00011073"/>
    </source>
</evidence>
<evidence type="ECO:0000259" key="13">
    <source>
        <dbReference type="Pfam" id="PF02225"/>
    </source>
</evidence>
<keyword evidence="3" id="KW-0964">Secreted</keyword>
<organism evidence="14 15">
    <name type="scientific">Pradoshia eiseniae</name>
    <dbReference type="NCBI Taxonomy" id="2064768"/>
    <lineage>
        <taxon>Bacteria</taxon>
        <taxon>Bacillati</taxon>
        <taxon>Bacillota</taxon>
        <taxon>Bacilli</taxon>
        <taxon>Bacillales</taxon>
        <taxon>Bacillaceae</taxon>
        <taxon>Pradoshia</taxon>
    </lineage>
</organism>
<dbReference type="EMBL" id="PKOZ01000002">
    <property type="protein sequence ID" value="PQD96111.1"/>
    <property type="molecule type" value="Genomic_DNA"/>
</dbReference>
<dbReference type="Pfam" id="PF00082">
    <property type="entry name" value="Peptidase_S8"/>
    <property type="match status" value="1"/>
</dbReference>
<protein>
    <submittedName>
        <fullName evidence="14">Peptidase S8</fullName>
    </submittedName>
</protein>
<dbReference type="InterPro" id="IPR034213">
    <property type="entry name" value="S8_Vpr-like"/>
</dbReference>
<dbReference type="RefSeq" id="WP_104848539.1">
    <property type="nucleotide sequence ID" value="NZ_PKOZ01000002.1"/>
</dbReference>
<dbReference type="PROSITE" id="PS51892">
    <property type="entry name" value="SUBTILASE"/>
    <property type="match status" value="1"/>
</dbReference>
<feature type="domain" description="Peptidase S8/S53" evidence="12">
    <location>
        <begin position="124"/>
        <end position="509"/>
    </location>
</feature>
<proteinExistence type="inferred from homology"/>
<gene>
    <name evidence="14" type="ORF">CYL18_05785</name>
</gene>
<feature type="active site" description="Charge relay system" evidence="8 9">
    <location>
        <position position="173"/>
    </location>
</feature>
<dbReference type="InterPro" id="IPR003137">
    <property type="entry name" value="PA_domain"/>
</dbReference>
<evidence type="ECO:0000256" key="8">
    <source>
        <dbReference type="PIRSR" id="PIRSR615500-1"/>
    </source>
</evidence>
<dbReference type="InterPro" id="IPR046450">
    <property type="entry name" value="PA_dom_sf"/>
</dbReference>
<feature type="domain" description="PA" evidence="13">
    <location>
        <begin position="335"/>
        <end position="397"/>
    </location>
</feature>
<evidence type="ECO:0000313" key="15">
    <source>
        <dbReference type="Proteomes" id="UP000239663"/>
    </source>
</evidence>
<comment type="caution">
    <text evidence="14">The sequence shown here is derived from an EMBL/GenBank/DDBJ whole genome shotgun (WGS) entry which is preliminary data.</text>
</comment>
<dbReference type="PROSITE" id="PS00138">
    <property type="entry name" value="SUBTILASE_SER"/>
    <property type="match status" value="1"/>
</dbReference>
<evidence type="ECO:0000256" key="10">
    <source>
        <dbReference type="RuleBase" id="RU003355"/>
    </source>
</evidence>
<dbReference type="InterPro" id="IPR000209">
    <property type="entry name" value="Peptidase_S8/S53_dom"/>
</dbReference>
<dbReference type="InterPro" id="IPR036852">
    <property type="entry name" value="Peptidase_S8/S53_dom_sf"/>
</dbReference>
<dbReference type="InterPro" id="IPR015500">
    <property type="entry name" value="Peptidase_S8_subtilisin-rel"/>
</dbReference>
<evidence type="ECO:0000256" key="3">
    <source>
        <dbReference type="ARBA" id="ARBA00022525"/>
    </source>
</evidence>
<evidence type="ECO:0000256" key="4">
    <source>
        <dbReference type="ARBA" id="ARBA00022670"/>
    </source>
</evidence>
<evidence type="ECO:0000256" key="11">
    <source>
        <dbReference type="SAM" id="SignalP"/>
    </source>
</evidence>
<dbReference type="InterPro" id="IPR023828">
    <property type="entry name" value="Peptidase_S8_Ser-AS"/>
</dbReference>
<sequence length="724" mass="79699">MLTCFQRISAILLLIVFILPMVVHAASRSSPVETVIIETMEEVPVKKAIQSLTEKYPSLVPRYQFSTVLHGFSADVSDTLIGKLEQEEVVWSVHRSAAIQAKIQESPIISVRPKSTFHTKKFTGKGVKVGVIDTGVDYTHPDLRKNYKGGYDVVDQDSDPMETRGNPKEATIHGTHVSGIIAADGRFKGIAPDADLYVYRALGPGGRGTTDQVIAAIERAVQDGMDIINLSLGDTVNGPDLPTSVALDEAVKKGVVSVVANGNDGPKAWTIGSPGTSSRAISVGASSVAARTKTISLGKGHDMKIMPVAGSAPWEYQHSMRIVDGGKGTRLREKQNGKIVIMQRGDITFKEKVKRAIRMQAAGVIIFNNEEGELNASIGMTSSIPVATMTKKDGERIRRAIKTGEPIAIVTKERLEEEKLASFSSRGPVIDNFGIKPDVIAPGVQINSTVPGGEYMALQGTSMAAPYVAGVCALLKEAHPDWTPQEIKSALMTTADPLTQYHTFEQGAGRVNPEKAIGEETLLSPPSLKFGLMKNGAVHRKTIIIHNKSKRRKRYTFKVPQKERFISWRVPRMFSLDGGEKKVVDITIELDDWMDKVAIKDGYLKIYEDGEEIRIPYLFAMKEPNYPIGRGLEAEYIKDLNAIEVNLYLPFGADEVEYSLYEYDSLIFADQLGVYKGVKKGLFKRKMKISKDFSSNFYEFVTKLKKGDKELVMRVPIYIGDVVK</sequence>
<dbReference type="Gene3D" id="3.50.30.30">
    <property type="match status" value="1"/>
</dbReference>
<dbReference type="GO" id="GO:0004252">
    <property type="term" value="F:serine-type endopeptidase activity"/>
    <property type="evidence" value="ECO:0007669"/>
    <property type="project" value="UniProtKB-UniRule"/>
</dbReference>
<keyword evidence="5 11" id="KW-0732">Signal</keyword>
<dbReference type="PANTHER" id="PTHR43806:SF65">
    <property type="entry name" value="SERINE PROTEASE APRX"/>
    <property type="match status" value="1"/>
</dbReference>
<dbReference type="PROSITE" id="PS00136">
    <property type="entry name" value="SUBTILASE_ASP"/>
    <property type="match status" value="1"/>
</dbReference>
<evidence type="ECO:0000313" key="14">
    <source>
        <dbReference type="EMBL" id="PQD96111.1"/>
    </source>
</evidence>
<reference evidence="14 15" key="1">
    <citation type="submission" date="2017-12" db="EMBL/GenBank/DDBJ databases">
        <title>Taxonomic description and draft genome of Pradoshia cofamensis Gen. nov., sp. nov., a thermotolerant bacillale isolated from anterior gut of earthworm Eisenia fetida.</title>
        <authorList>
            <person name="Saha T."/>
            <person name="Chakraborty R."/>
        </authorList>
    </citation>
    <scope>NUCLEOTIDE SEQUENCE [LARGE SCALE GENOMIC DNA]</scope>
    <source>
        <strain evidence="14 15">EAG3</strain>
    </source>
</reference>
<dbReference type="OrthoDB" id="9798386at2"/>
<dbReference type="Gene3D" id="3.40.50.200">
    <property type="entry name" value="Peptidase S8/S53 domain"/>
    <property type="match status" value="1"/>
</dbReference>
<dbReference type="AlphaFoldDB" id="A0A2S7N1Z5"/>
<feature type="signal peptide" evidence="11">
    <location>
        <begin position="1"/>
        <end position="25"/>
    </location>
</feature>
<keyword evidence="15" id="KW-1185">Reference proteome</keyword>
<keyword evidence="4 9" id="KW-0645">Protease</keyword>
<dbReference type="Proteomes" id="UP000239663">
    <property type="component" value="Unassembled WGS sequence"/>
</dbReference>
<evidence type="ECO:0000256" key="7">
    <source>
        <dbReference type="ARBA" id="ARBA00022825"/>
    </source>
</evidence>
<dbReference type="SUPFAM" id="SSF52025">
    <property type="entry name" value="PA domain"/>
    <property type="match status" value="1"/>
</dbReference>
<dbReference type="PROSITE" id="PS00137">
    <property type="entry name" value="SUBTILASE_HIS"/>
    <property type="match status" value="1"/>
</dbReference>
<feature type="active site" description="Charge relay system" evidence="8 9">
    <location>
        <position position="133"/>
    </location>
</feature>